<keyword evidence="6" id="KW-0378">Hydrolase</keyword>
<dbReference type="EMBL" id="LRGB01001745">
    <property type="protein sequence ID" value="KZS10695.1"/>
    <property type="molecule type" value="Genomic_DNA"/>
</dbReference>
<evidence type="ECO:0000259" key="11">
    <source>
        <dbReference type="PROSITE" id="PS50878"/>
    </source>
</evidence>
<keyword evidence="2" id="KW-0808">Transferase</keyword>
<evidence type="ECO:0000256" key="1">
    <source>
        <dbReference type="ARBA" id="ARBA00012493"/>
    </source>
</evidence>
<organism evidence="13 14">
    <name type="scientific">Daphnia magna</name>
    <dbReference type="NCBI Taxonomy" id="35525"/>
    <lineage>
        <taxon>Eukaryota</taxon>
        <taxon>Metazoa</taxon>
        <taxon>Ecdysozoa</taxon>
        <taxon>Arthropoda</taxon>
        <taxon>Crustacea</taxon>
        <taxon>Branchiopoda</taxon>
        <taxon>Diplostraca</taxon>
        <taxon>Cladocera</taxon>
        <taxon>Anomopoda</taxon>
        <taxon>Daphniidae</taxon>
        <taxon>Daphnia</taxon>
    </lineage>
</organism>
<dbReference type="GO" id="GO:0003676">
    <property type="term" value="F:nucleic acid binding"/>
    <property type="evidence" value="ECO:0007669"/>
    <property type="project" value="InterPro"/>
</dbReference>
<evidence type="ECO:0000256" key="6">
    <source>
        <dbReference type="ARBA" id="ARBA00022801"/>
    </source>
</evidence>
<dbReference type="Gene3D" id="1.10.340.70">
    <property type="match status" value="1"/>
</dbReference>
<dbReference type="GO" id="GO:0016787">
    <property type="term" value="F:hydrolase activity"/>
    <property type="evidence" value="ECO:0007669"/>
    <property type="project" value="UniProtKB-KW"/>
</dbReference>
<dbReference type="Pfam" id="PF17917">
    <property type="entry name" value="RT_RNaseH"/>
    <property type="match status" value="1"/>
</dbReference>
<keyword evidence="7" id="KW-0695">RNA-directed DNA polymerase</keyword>
<dbReference type="Pfam" id="PF00078">
    <property type="entry name" value="RVT_1"/>
    <property type="match status" value="1"/>
</dbReference>
<dbReference type="InterPro" id="IPR043502">
    <property type="entry name" value="DNA/RNA_pol_sf"/>
</dbReference>
<dbReference type="InterPro" id="IPR001878">
    <property type="entry name" value="Znf_CCHC"/>
</dbReference>
<dbReference type="CDD" id="cd01647">
    <property type="entry name" value="RT_LTR"/>
    <property type="match status" value="1"/>
</dbReference>
<dbReference type="SUPFAM" id="SSF50630">
    <property type="entry name" value="Acid proteases"/>
    <property type="match status" value="1"/>
</dbReference>
<dbReference type="CDD" id="cd00303">
    <property type="entry name" value="retropepsin_like"/>
    <property type="match status" value="1"/>
</dbReference>
<evidence type="ECO:0000259" key="12">
    <source>
        <dbReference type="PROSITE" id="PS50994"/>
    </source>
</evidence>
<dbReference type="Gene3D" id="3.30.70.270">
    <property type="match status" value="2"/>
</dbReference>
<dbReference type="GO" id="GO:0004519">
    <property type="term" value="F:endonuclease activity"/>
    <property type="evidence" value="ECO:0007669"/>
    <property type="project" value="UniProtKB-KW"/>
</dbReference>
<feature type="domain" description="CCHC-type" evidence="10">
    <location>
        <begin position="30"/>
        <end position="45"/>
    </location>
</feature>
<feature type="compositionally biased region" description="Basic and acidic residues" evidence="9">
    <location>
        <begin position="1"/>
        <end position="10"/>
    </location>
</feature>
<keyword evidence="5" id="KW-0255">Endonuclease</keyword>
<dbReference type="SUPFAM" id="SSF57756">
    <property type="entry name" value="Retrovirus zinc finger-like domains"/>
    <property type="match status" value="1"/>
</dbReference>
<dbReference type="GO" id="GO:0008270">
    <property type="term" value="F:zinc ion binding"/>
    <property type="evidence" value="ECO:0007669"/>
    <property type="project" value="UniProtKB-KW"/>
</dbReference>
<dbReference type="InterPro" id="IPR001584">
    <property type="entry name" value="Integrase_cat-core"/>
</dbReference>
<accession>A0A164TRU3</accession>
<evidence type="ECO:0000256" key="5">
    <source>
        <dbReference type="ARBA" id="ARBA00022759"/>
    </source>
</evidence>
<dbReference type="InterPro" id="IPR043128">
    <property type="entry name" value="Rev_trsase/Diguanyl_cyclase"/>
</dbReference>
<name>A0A164TRU3_9CRUS</name>
<protein>
    <recommendedName>
        <fullName evidence="1">RNA-directed DNA polymerase</fullName>
        <ecNumber evidence="1">2.7.7.49</ecNumber>
    </recommendedName>
</protein>
<evidence type="ECO:0000256" key="3">
    <source>
        <dbReference type="ARBA" id="ARBA00022695"/>
    </source>
</evidence>
<evidence type="ECO:0000256" key="4">
    <source>
        <dbReference type="ARBA" id="ARBA00022722"/>
    </source>
</evidence>
<evidence type="ECO:0000256" key="7">
    <source>
        <dbReference type="ARBA" id="ARBA00022918"/>
    </source>
</evidence>
<feature type="domain" description="Integrase catalytic" evidence="12">
    <location>
        <begin position="821"/>
        <end position="983"/>
    </location>
</feature>
<dbReference type="PANTHER" id="PTHR37984:SF5">
    <property type="entry name" value="PROTEIN NYNRIN-LIKE"/>
    <property type="match status" value="1"/>
</dbReference>
<dbReference type="PROSITE" id="PS50878">
    <property type="entry name" value="RT_POL"/>
    <property type="match status" value="1"/>
</dbReference>
<dbReference type="GO" id="GO:0015074">
    <property type="term" value="P:DNA integration"/>
    <property type="evidence" value="ECO:0007669"/>
    <property type="project" value="InterPro"/>
</dbReference>
<dbReference type="AlphaFoldDB" id="A0A164TRU3"/>
<dbReference type="PROSITE" id="PS50158">
    <property type="entry name" value="ZF_CCHC"/>
    <property type="match status" value="1"/>
</dbReference>
<keyword evidence="3" id="KW-0548">Nucleotidyltransferase</keyword>
<dbReference type="InterPro" id="IPR036875">
    <property type="entry name" value="Znf_CCHC_sf"/>
</dbReference>
<keyword evidence="8" id="KW-0863">Zinc-finger</keyword>
<dbReference type="Gene3D" id="3.10.10.10">
    <property type="entry name" value="HIV Type 1 Reverse Transcriptase, subunit A, domain 1"/>
    <property type="match status" value="1"/>
</dbReference>
<evidence type="ECO:0000256" key="8">
    <source>
        <dbReference type="PROSITE-ProRule" id="PRU00047"/>
    </source>
</evidence>
<dbReference type="InterPro" id="IPR036397">
    <property type="entry name" value="RNaseH_sf"/>
</dbReference>
<dbReference type="InterPro" id="IPR012337">
    <property type="entry name" value="RNaseH-like_sf"/>
</dbReference>
<dbReference type="Gene3D" id="3.30.420.10">
    <property type="entry name" value="Ribonuclease H-like superfamily/Ribonuclease H"/>
    <property type="match status" value="1"/>
</dbReference>
<evidence type="ECO:0000256" key="2">
    <source>
        <dbReference type="ARBA" id="ARBA00022679"/>
    </source>
</evidence>
<keyword evidence="8" id="KW-0862">Zinc</keyword>
<dbReference type="PROSITE" id="PS50994">
    <property type="entry name" value="INTEGRASE"/>
    <property type="match status" value="1"/>
</dbReference>
<dbReference type="InterPro" id="IPR000477">
    <property type="entry name" value="RT_dom"/>
</dbReference>
<keyword evidence="4" id="KW-0540">Nuclease</keyword>
<proteinExistence type="predicted"/>
<comment type="caution">
    <text evidence="13">The sequence shown here is derived from an EMBL/GenBank/DDBJ whole genome shotgun (WGS) entry which is preliminary data.</text>
</comment>
<evidence type="ECO:0000313" key="13">
    <source>
        <dbReference type="EMBL" id="KZS10695.1"/>
    </source>
</evidence>
<dbReference type="GO" id="GO:0042575">
    <property type="term" value="C:DNA polymerase complex"/>
    <property type="evidence" value="ECO:0007669"/>
    <property type="project" value="UniProtKB-ARBA"/>
</dbReference>
<dbReference type="GO" id="GO:0003964">
    <property type="term" value="F:RNA-directed DNA polymerase activity"/>
    <property type="evidence" value="ECO:0007669"/>
    <property type="project" value="UniProtKB-KW"/>
</dbReference>
<dbReference type="InterPro" id="IPR041588">
    <property type="entry name" value="Integrase_H2C2"/>
</dbReference>
<keyword evidence="14" id="KW-1185">Reference proteome</keyword>
<dbReference type="STRING" id="35525.A0A164TRU3"/>
<dbReference type="PANTHER" id="PTHR37984">
    <property type="entry name" value="PROTEIN CBG26694"/>
    <property type="match status" value="1"/>
</dbReference>
<feature type="region of interest" description="Disordered" evidence="9">
    <location>
        <begin position="173"/>
        <end position="205"/>
    </location>
</feature>
<evidence type="ECO:0000313" key="14">
    <source>
        <dbReference type="Proteomes" id="UP000076858"/>
    </source>
</evidence>
<evidence type="ECO:0000256" key="9">
    <source>
        <dbReference type="SAM" id="MobiDB-lite"/>
    </source>
</evidence>
<feature type="region of interest" description="Disordered" evidence="9">
    <location>
        <begin position="1"/>
        <end position="22"/>
    </location>
</feature>
<dbReference type="InterPro" id="IPR021109">
    <property type="entry name" value="Peptidase_aspartic_dom_sf"/>
</dbReference>
<dbReference type="InterPro" id="IPR050951">
    <property type="entry name" value="Retrovirus_Pol_polyprotein"/>
</dbReference>
<gene>
    <name evidence="13" type="ORF">APZ42_024784</name>
</gene>
<feature type="domain" description="Reverse transcriptase" evidence="11">
    <location>
        <begin position="331"/>
        <end position="526"/>
    </location>
</feature>
<dbReference type="Proteomes" id="UP000076858">
    <property type="component" value="Unassembled WGS sequence"/>
</dbReference>
<reference evidence="13 14" key="1">
    <citation type="submission" date="2016-03" db="EMBL/GenBank/DDBJ databases">
        <title>EvidentialGene: Evidence-directed Construction of Genes on Genomes.</title>
        <authorList>
            <person name="Gilbert D.G."/>
            <person name="Choi J.-H."/>
            <person name="Mockaitis K."/>
            <person name="Colbourne J."/>
            <person name="Pfrender M."/>
        </authorList>
    </citation>
    <scope>NUCLEOTIDE SEQUENCE [LARGE SCALE GENOMIC DNA]</scope>
    <source>
        <strain evidence="13 14">Xinb3</strain>
        <tissue evidence="13">Complete organism</tissue>
    </source>
</reference>
<dbReference type="SUPFAM" id="SSF53098">
    <property type="entry name" value="Ribonuclease H-like"/>
    <property type="match status" value="1"/>
</dbReference>
<dbReference type="OrthoDB" id="6382106at2759"/>
<dbReference type="SUPFAM" id="SSF56672">
    <property type="entry name" value="DNA/RNA polymerases"/>
    <property type="match status" value="1"/>
</dbReference>
<dbReference type="Pfam" id="PF17921">
    <property type="entry name" value="Integrase_H2C2"/>
    <property type="match status" value="1"/>
</dbReference>
<keyword evidence="8" id="KW-0479">Metal-binding</keyword>
<dbReference type="InterPro" id="IPR041373">
    <property type="entry name" value="RT_RNaseH"/>
</dbReference>
<dbReference type="Pfam" id="PF00665">
    <property type="entry name" value="rve"/>
    <property type="match status" value="1"/>
</dbReference>
<dbReference type="FunFam" id="3.30.70.270:FF:000020">
    <property type="entry name" value="Transposon Tf2-6 polyprotein-like Protein"/>
    <property type="match status" value="1"/>
</dbReference>
<dbReference type="SMART" id="SM00343">
    <property type="entry name" value="ZnF_C2HC"/>
    <property type="match status" value="1"/>
</dbReference>
<dbReference type="FunFam" id="1.10.340.70:FF:000001">
    <property type="entry name" value="Retrovirus-related Pol polyprotein from transposon gypsy-like Protein"/>
    <property type="match status" value="1"/>
</dbReference>
<evidence type="ECO:0000259" key="10">
    <source>
        <dbReference type="PROSITE" id="PS50158"/>
    </source>
</evidence>
<dbReference type="EC" id="2.7.7.49" evidence="1"/>
<dbReference type="Gene3D" id="2.40.70.10">
    <property type="entry name" value="Acid Proteases"/>
    <property type="match status" value="1"/>
</dbReference>
<sequence>MEAVLKDRPTGPKVHFSATSSGDLPRPTLRCYACNMEGHMARYCPTVPAPYQCPTSPAGNAQASPMGQDIFRVGKQRAMVDTGSGTCLIDVKLLSGLTTFRIDRPTSIWKPVNGEVLRIEGEVELTTRFKGKVVDVTALVLSRSVWPLILGTDWLQAVGATIEYNAGMASDKDKKLSSEENLTSGGKKPSLSVQNTENITEETRPEFGHISSLMEENTDVATYVPGGNSRSIFVSTTGTASLGLLLLIASWGRRWKKEEFDFIEKKKTGSIASIHQDQDADEVNKDYNLEDLKITEEYRIKTGDSQPIREGPRRVSMVGRRILQERVEEMKNTGIIAESSCSWSSAVFLVKKNGQLRFCIDYRRLNAITIKDLYPLSRLDDVIERLAGTEYFTSLDLASGYHQIPVAFEDRKKTAFSTPDGLYEFHRLPVGLCGASPTFQRLMDRVLAKLKWKECLVYMDNILVIGKSFSEHLERLGQVLEALCDARLTLNVEKWLKPDPAKVNAVSCFPRPKNVQQLRSFLGLASIYRRCIKNFAAVAQPLHYLLKKNVHFETGWKIEQESAWETLKELLSTTPLLSHDDGVSQLEISVDASALELAEALARWEQKYHSNELEAVGLVWCVKKLRPYIYGRRFIVKTDSNVLRWLHKKCDVPGKFARWLMVADALSRSPESKAEQTDQTERIICALQSDGYHCHDLELLQHGDNDLHKIISQLQGLKGDEDRRKVEIIFKLHKGVLYKKNYGSGRPFLLVVPSYIRRKILAVCHDDPTGCHQEVTQTLARIKERYFWSGLIKSVKAFVSSFGYCQFHKPVLGWPVGFLCPIPPPKDIFDTIGVDHLGPFLRTTLGNQHIIVVIDYLSRWIEVRAVPDTGSESAIVFLTERVLFHHGTPRRIISDQGTAFTSYQFAEFINKIRSKHIFASAEHPATNRLVERMNRTLTRTLCAYINVEQNDWDVHLAAAVFCINTAKQSTTEKSPFQLLYLRTPVLQHEHAFPWPQKKRTGDFTKEVAELRKVSRS</sequence>